<dbReference type="Proteomes" id="UP000075920">
    <property type="component" value="Unassembled WGS sequence"/>
</dbReference>
<dbReference type="Gene3D" id="2.170.140.10">
    <property type="entry name" value="Chitin binding domain"/>
    <property type="match status" value="1"/>
</dbReference>
<dbReference type="STRING" id="112268.A0A182WD63"/>
<dbReference type="InterPro" id="IPR002557">
    <property type="entry name" value="Chitin-bd_dom"/>
</dbReference>
<feature type="compositionally biased region" description="Basic and acidic residues" evidence="1">
    <location>
        <begin position="177"/>
        <end position="186"/>
    </location>
</feature>
<protein>
    <recommendedName>
        <fullName evidence="2">Chitin-binding type-2 domain-containing protein</fullName>
    </recommendedName>
</protein>
<dbReference type="Pfam" id="PF01607">
    <property type="entry name" value="CBM_14"/>
    <property type="match status" value="1"/>
</dbReference>
<accession>A0A182WD63</accession>
<feature type="region of interest" description="Disordered" evidence="1">
    <location>
        <begin position="1"/>
        <end position="280"/>
    </location>
</feature>
<dbReference type="InterPro" id="IPR036508">
    <property type="entry name" value="Chitin-bd_dom_sf"/>
</dbReference>
<dbReference type="PROSITE" id="PS50940">
    <property type="entry name" value="CHIT_BIND_II"/>
    <property type="match status" value="1"/>
</dbReference>
<dbReference type="AlphaFoldDB" id="A0A182WD63"/>
<dbReference type="VEuPathDB" id="VectorBase:AMIN008300"/>
<organism evidence="3 4">
    <name type="scientific">Anopheles minimus</name>
    <dbReference type="NCBI Taxonomy" id="112268"/>
    <lineage>
        <taxon>Eukaryota</taxon>
        <taxon>Metazoa</taxon>
        <taxon>Ecdysozoa</taxon>
        <taxon>Arthropoda</taxon>
        <taxon>Hexapoda</taxon>
        <taxon>Insecta</taxon>
        <taxon>Pterygota</taxon>
        <taxon>Neoptera</taxon>
        <taxon>Endopterygota</taxon>
        <taxon>Diptera</taxon>
        <taxon>Nematocera</taxon>
        <taxon>Culicoidea</taxon>
        <taxon>Culicidae</taxon>
        <taxon>Anophelinae</taxon>
        <taxon>Anopheles</taxon>
    </lineage>
</organism>
<evidence type="ECO:0000313" key="3">
    <source>
        <dbReference type="EnsemblMetazoa" id="AMIN008300-PA"/>
    </source>
</evidence>
<keyword evidence="4" id="KW-1185">Reference proteome</keyword>
<feature type="domain" description="Chitin-binding type-2" evidence="2">
    <location>
        <begin position="288"/>
        <end position="348"/>
    </location>
</feature>
<reference evidence="4" key="1">
    <citation type="submission" date="2013-03" db="EMBL/GenBank/DDBJ databases">
        <title>The Genome Sequence of Anopheles minimus MINIMUS1.</title>
        <authorList>
            <consortium name="The Broad Institute Genomics Platform"/>
            <person name="Neafsey D.E."/>
            <person name="Walton C."/>
            <person name="Walker B."/>
            <person name="Young S.K."/>
            <person name="Zeng Q."/>
            <person name="Gargeya S."/>
            <person name="Fitzgerald M."/>
            <person name="Haas B."/>
            <person name="Abouelleil A."/>
            <person name="Allen A.W."/>
            <person name="Alvarado L."/>
            <person name="Arachchi H.M."/>
            <person name="Berlin A.M."/>
            <person name="Chapman S.B."/>
            <person name="Gainer-Dewar J."/>
            <person name="Goldberg J."/>
            <person name="Griggs A."/>
            <person name="Gujja S."/>
            <person name="Hansen M."/>
            <person name="Howarth C."/>
            <person name="Imamovic A."/>
            <person name="Ireland A."/>
            <person name="Larimer J."/>
            <person name="McCowan C."/>
            <person name="Murphy C."/>
            <person name="Pearson M."/>
            <person name="Poon T.W."/>
            <person name="Priest M."/>
            <person name="Roberts A."/>
            <person name="Saif S."/>
            <person name="Shea T."/>
            <person name="Sisk P."/>
            <person name="Sykes S."/>
            <person name="Wortman J."/>
            <person name="Nusbaum C."/>
            <person name="Birren B."/>
        </authorList>
    </citation>
    <scope>NUCLEOTIDE SEQUENCE [LARGE SCALE GENOMIC DNA]</scope>
    <source>
        <strain evidence="4">MINIMUS1</strain>
    </source>
</reference>
<dbReference type="GO" id="GO:0005576">
    <property type="term" value="C:extracellular region"/>
    <property type="evidence" value="ECO:0007669"/>
    <property type="project" value="InterPro"/>
</dbReference>
<evidence type="ECO:0000313" key="4">
    <source>
        <dbReference type="Proteomes" id="UP000075920"/>
    </source>
</evidence>
<feature type="compositionally biased region" description="Pro residues" evidence="1">
    <location>
        <begin position="237"/>
        <end position="254"/>
    </location>
</feature>
<feature type="compositionally biased region" description="Polar residues" evidence="1">
    <location>
        <begin position="1"/>
        <end position="17"/>
    </location>
</feature>
<evidence type="ECO:0000256" key="1">
    <source>
        <dbReference type="SAM" id="MobiDB-lite"/>
    </source>
</evidence>
<name>A0A182WD63_9DIPT</name>
<feature type="compositionally biased region" description="Polar residues" evidence="1">
    <location>
        <begin position="224"/>
        <end position="234"/>
    </location>
</feature>
<dbReference type="GO" id="GO:0008061">
    <property type="term" value="F:chitin binding"/>
    <property type="evidence" value="ECO:0007669"/>
    <property type="project" value="InterPro"/>
</dbReference>
<reference evidence="3" key="2">
    <citation type="submission" date="2020-05" db="UniProtKB">
        <authorList>
            <consortium name="EnsemblMetazoa"/>
        </authorList>
    </citation>
    <scope>IDENTIFICATION</scope>
    <source>
        <strain evidence="3">MINIMUS1</strain>
    </source>
</reference>
<dbReference type="SMART" id="SM00494">
    <property type="entry name" value="ChtBD2"/>
    <property type="match status" value="1"/>
</dbReference>
<feature type="compositionally biased region" description="Polar residues" evidence="1">
    <location>
        <begin position="111"/>
        <end position="172"/>
    </location>
</feature>
<sequence>MTSNQPKPGSFEPNQSIVEPIPLNAEKLHPNNPPKRPPQEVQQSYNPYPARPELYQPGPSFGEPQKPHFGQQALPAYTDPEYQMQMLANKQPTPQSPKPVEQPNKVVKPQPENQVGQGPLTNPGYNPYQSQEAWHQYQQNPTEGFQAPVQTGPDTHVGNSMTIYQLPSQQGSFGREPTVEKPKPVDRVTQQQEIRKPPQPPKAEQRPNRPLEQAPEEPMYQPNRMPSTTWDTQYKPQPAPTMPKPKPQPRPPIVEPTYNRRPEQYYGGNDDEDDGAGVKYEKPITRFDNRCPRDDNPAKPVHFPSPNSCVKFQKCFNGVAYEMSCPGGLEFDSTSNRCDYPARARCSV</sequence>
<proteinExistence type="predicted"/>
<evidence type="ECO:0000259" key="2">
    <source>
        <dbReference type="PROSITE" id="PS50940"/>
    </source>
</evidence>
<dbReference type="SUPFAM" id="SSF57625">
    <property type="entry name" value="Invertebrate chitin-binding proteins"/>
    <property type="match status" value="1"/>
</dbReference>
<dbReference type="EnsemblMetazoa" id="AMIN008300-RA">
    <property type="protein sequence ID" value="AMIN008300-PA"/>
    <property type="gene ID" value="AMIN008300"/>
</dbReference>